<evidence type="ECO:0000313" key="1">
    <source>
        <dbReference type="EMBL" id="SHO62091.1"/>
    </source>
</evidence>
<gene>
    <name evidence="1" type="ORF">SAMN04488108_1863</name>
</gene>
<name>A0A1M7ZB00_9BACT</name>
<dbReference type="AlphaFoldDB" id="A0A1M7ZB00"/>
<sequence length="180" mass="20492">MKKGLWILVAMGLMTACKTSSSSVKSSSTYDSYSEDLSGSLPTYPSFEEKIKAQQPAEPTTSPQAMDARLNNLAQSQYDKNKSEPYFNGYKVLVYSGLNREEAFETQEKINELYPELKADLQYQQPRYLVKVGRFAYKVEALKSFNLVKTEFPSARIIPDRIQRQEFSVPSQTSDAERQN</sequence>
<dbReference type="EMBL" id="FRXN01000002">
    <property type="protein sequence ID" value="SHO62091.1"/>
    <property type="molecule type" value="Genomic_DNA"/>
</dbReference>
<dbReference type="RefSeq" id="WP_073571488.1">
    <property type="nucleotide sequence ID" value="NZ_FRXN01000002.1"/>
</dbReference>
<dbReference type="Proteomes" id="UP000184609">
    <property type="component" value="Unassembled WGS sequence"/>
</dbReference>
<dbReference type="PROSITE" id="PS51257">
    <property type="entry name" value="PROKAR_LIPOPROTEIN"/>
    <property type="match status" value="1"/>
</dbReference>
<protein>
    <recommendedName>
        <fullName evidence="3">Sporulation related domain-containing protein</fullName>
    </recommendedName>
</protein>
<dbReference type="OrthoDB" id="2473397at2"/>
<organism evidence="1 2">
    <name type="scientific">Algoriphagus zhangzhouensis</name>
    <dbReference type="NCBI Taxonomy" id="1073327"/>
    <lineage>
        <taxon>Bacteria</taxon>
        <taxon>Pseudomonadati</taxon>
        <taxon>Bacteroidota</taxon>
        <taxon>Cytophagia</taxon>
        <taxon>Cytophagales</taxon>
        <taxon>Cyclobacteriaceae</taxon>
        <taxon>Algoriphagus</taxon>
    </lineage>
</organism>
<reference evidence="2" key="1">
    <citation type="submission" date="2016-12" db="EMBL/GenBank/DDBJ databases">
        <authorList>
            <person name="Varghese N."/>
            <person name="Submissions S."/>
        </authorList>
    </citation>
    <scope>NUCLEOTIDE SEQUENCE [LARGE SCALE GENOMIC DNA]</scope>
    <source>
        <strain evidence="2">DSM 25035</strain>
    </source>
</reference>
<keyword evidence="2" id="KW-1185">Reference proteome</keyword>
<evidence type="ECO:0000313" key="2">
    <source>
        <dbReference type="Proteomes" id="UP000184609"/>
    </source>
</evidence>
<proteinExistence type="predicted"/>
<dbReference type="STRING" id="1073327.SAMN04488108_1863"/>
<accession>A0A1M7ZB00</accession>
<evidence type="ECO:0008006" key="3">
    <source>
        <dbReference type="Google" id="ProtNLM"/>
    </source>
</evidence>